<gene>
    <name evidence="21" type="ORF">PODLI_1B039194</name>
</gene>
<protein>
    <recommendedName>
        <fullName evidence="19">Hyaluronidase</fullName>
        <ecNumber evidence="19">3.2.1.35</ecNumber>
    </recommendedName>
</protein>
<dbReference type="PANTHER" id="PTHR11769">
    <property type="entry name" value="HYALURONIDASE"/>
    <property type="match status" value="1"/>
</dbReference>
<evidence type="ECO:0000256" key="9">
    <source>
        <dbReference type="ARBA" id="ARBA00022801"/>
    </source>
</evidence>
<comment type="function">
    <text evidence="16">Snake venom endo-hyaluronidase that degrades hyaluronan to smaller oligosaccharide fragments. In venom, it is not toxic by itself, but increases the diffusion of other venom proteins by degrading the extracellular matrix. In addition, it displays antiedematogenic activity.</text>
</comment>
<keyword evidence="9 19" id="KW-0378">Hydrolase</keyword>
<keyword evidence="5" id="KW-1003">Cell membrane</keyword>
<dbReference type="InterPro" id="IPR017853">
    <property type="entry name" value="GH"/>
</dbReference>
<reference evidence="21" key="1">
    <citation type="submission" date="2022-12" db="EMBL/GenBank/DDBJ databases">
        <authorList>
            <person name="Alioto T."/>
            <person name="Alioto T."/>
            <person name="Gomez Garrido J."/>
        </authorList>
    </citation>
    <scope>NUCLEOTIDE SEQUENCE</scope>
</reference>
<dbReference type="GO" id="GO:0004415">
    <property type="term" value="F:hyalurononglucosaminidase activity"/>
    <property type="evidence" value="ECO:0007669"/>
    <property type="project" value="UniProtKB-UniRule"/>
</dbReference>
<dbReference type="PRINTS" id="PR00846">
    <property type="entry name" value="GLHYDRLASE56"/>
</dbReference>
<dbReference type="GO" id="GO:0005975">
    <property type="term" value="P:carbohydrate metabolic process"/>
    <property type="evidence" value="ECO:0007669"/>
    <property type="project" value="InterPro"/>
</dbReference>
<keyword evidence="11" id="KW-1015">Disulfide bond</keyword>
<keyword evidence="13" id="KW-0325">Glycoprotein</keyword>
<evidence type="ECO:0000256" key="7">
    <source>
        <dbReference type="ARBA" id="ARBA00022622"/>
    </source>
</evidence>
<comment type="function">
    <text evidence="17">Catalyzes hyaluronan degradation into small fragments that are endocytosed and degraded in lysosomes by HYAL1 and exoglycosidases. Essential for the breakdown of extracellular matrix hyaluronan.</text>
</comment>
<dbReference type="Pfam" id="PF01630">
    <property type="entry name" value="Glyco_hydro_56"/>
    <property type="match status" value="1"/>
</dbReference>
<dbReference type="InterPro" id="IPR029393">
    <property type="entry name" value="FUS1"/>
</dbReference>
<sequence length="685" mass="77963">MGASGSKSRGLWPFGSGGPGGSEGPGGDQALARARGLCSATPFVFTRRGSMYYDEDGDLAHEFYEETIVTKNGRKRAKLKRIHKNLIPQGIVKLEHPRIHVDFPVIICEVLEMPARVLLFTAALPIQANGVKIFSVRVASLGQEGTEAQMLTQFFWHHHQHFDKQRKSCSQDTEMCPYLQTEIVGIARSIVIPRPLLCLQPATTLSPNHLERMQGSSVLEVTWFVFLVVAGAPGQDEEKPAFTPILTRRPFIVAWNAPTEECKPRYGVQPDLSIFDVHASTNELFVDQNLTIFYKERLGLYPYYDGGKAVNGGVPQNSNLQQHRNQLESSIRKYIRTETKEGLAVIDWEEWRPIWVRNWQSKDIYRNVSRLLVKARQPHLLEDQVKKEAQYEFESYAREFMSETLRYAKYYRPRQLWGFYLFPDCYNHDYSKNQDSYTGCCPDVEKSRNDHLFWLWKESTALYPSIYLEQVLANHTNGRKFVRSRVGEALRISQQHHDNYSLPVFVYTRPTYIRTQNVLSEKDLISTIGESAALGVAGTIFWGDAENTKSRETCQLIKNYIEEGLGRYIVNVTTAAELCSHTLCSGHGRCRRIFSNTDVFLHLNPASFEIHRNAPGQGKQLFEATGNFSQDDTAFLKAHFQCHCYQGWHGKGCKEQLNPPGGGPYLHSNLGLQLLITLCLLACLH</sequence>
<comment type="subunit">
    <text evidence="4">Monomer.</text>
</comment>
<evidence type="ECO:0000256" key="2">
    <source>
        <dbReference type="ARBA" id="ARBA00004609"/>
    </source>
</evidence>
<keyword evidence="14" id="KW-0449">Lipoprotein</keyword>
<comment type="subcellular location">
    <subcellularLocation>
        <location evidence="2">Cell membrane</location>
        <topology evidence="2">Lipid-anchor</topology>
        <topology evidence="2">GPI-anchor</topology>
    </subcellularLocation>
</comment>
<evidence type="ECO:0000256" key="10">
    <source>
        <dbReference type="ARBA" id="ARBA00023136"/>
    </source>
</evidence>
<dbReference type="EMBL" id="OX395127">
    <property type="protein sequence ID" value="CAI5767050.1"/>
    <property type="molecule type" value="Genomic_DNA"/>
</dbReference>
<evidence type="ECO:0000256" key="1">
    <source>
        <dbReference type="ARBA" id="ARBA00000251"/>
    </source>
</evidence>
<evidence type="ECO:0000256" key="20">
    <source>
        <dbReference type="SAM" id="MobiDB-lite"/>
    </source>
</evidence>
<accession>A0AA35NZ98</accession>
<keyword evidence="12" id="KW-0675">Receptor</keyword>
<evidence type="ECO:0000313" key="21">
    <source>
        <dbReference type="EMBL" id="CAI5767050.1"/>
    </source>
</evidence>
<proteinExistence type="inferred from homology"/>
<evidence type="ECO:0000256" key="14">
    <source>
        <dbReference type="ARBA" id="ARBA00023288"/>
    </source>
</evidence>
<comment type="subunit">
    <text evidence="18">Interacts with MST1R.</text>
</comment>
<evidence type="ECO:0000313" key="22">
    <source>
        <dbReference type="Proteomes" id="UP001178461"/>
    </source>
</evidence>
<evidence type="ECO:0000256" key="4">
    <source>
        <dbReference type="ARBA" id="ARBA00011245"/>
    </source>
</evidence>
<evidence type="ECO:0000256" key="8">
    <source>
        <dbReference type="ARBA" id="ARBA00022729"/>
    </source>
</evidence>
<comment type="similarity">
    <text evidence="3 19">Belongs to the glycosyl hydrolase 56 family.</text>
</comment>
<evidence type="ECO:0000256" key="18">
    <source>
        <dbReference type="ARBA" id="ARBA00093545"/>
    </source>
</evidence>
<dbReference type="Pfam" id="PF15000">
    <property type="entry name" value="TUSC2"/>
    <property type="match status" value="1"/>
</dbReference>
<dbReference type="GO" id="GO:0031410">
    <property type="term" value="C:cytoplasmic vesicle"/>
    <property type="evidence" value="ECO:0007669"/>
    <property type="project" value="TreeGrafter"/>
</dbReference>
<dbReference type="GO" id="GO:0033906">
    <property type="term" value="F:hyaluronoglucuronidase activity"/>
    <property type="evidence" value="ECO:0007669"/>
    <property type="project" value="TreeGrafter"/>
</dbReference>
<dbReference type="InterPro" id="IPR013785">
    <property type="entry name" value="Aldolase_TIM"/>
</dbReference>
<dbReference type="FunFam" id="3.20.20.70:FF:000065">
    <property type="entry name" value="Hyaluronidase"/>
    <property type="match status" value="1"/>
</dbReference>
<evidence type="ECO:0000256" key="15">
    <source>
        <dbReference type="ARBA" id="ARBA00023295"/>
    </source>
</evidence>
<feature type="region of interest" description="Disordered" evidence="20">
    <location>
        <begin position="1"/>
        <end position="29"/>
    </location>
</feature>
<dbReference type="Gene3D" id="3.20.20.70">
    <property type="entry name" value="Aldolase class I"/>
    <property type="match status" value="1"/>
</dbReference>
<dbReference type="EC" id="3.2.1.35" evidence="19"/>
<dbReference type="GO" id="GO:0005886">
    <property type="term" value="C:plasma membrane"/>
    <property type="evidence" value="ECO:0007669"/>
    <property type="project" value="UniProtKB-SubCell"/>
</dbReference>
<keyword evidence="15 19" id="KW-0326">Glycosidase</keyword>
<dbReference type="SUPFAM" id="SSF51445">
    <property type="entry name" value="(Trans)glycosidases"/>
    <property type="match status" value="1"/>
</dbReference>
<keyword evidence="8" id="KW-0732">Signal</keyword>
<evidence type="ECO:0000256" key="17">
    <source>
        <dbReference type="ARBA" id="ARBA00093332"/>
    </source>
</evidence>
<dbReference type="GO" id="GO:0030214">
    <property type="term" value="P:hyaluronan catabolic process"/>
    <property type="evidence" value="ECO:0007669"/>
    <property type="project" value="TreeGrafter"/>
</dbReference>
<name>A0AA35NZ98_9SAUR</name>
<keyword evidence="10" id="KW-0472">Membrane</keyword>
<dbReference type="InterPro" id="IPR018155">
    <property type="entry name" value="Hyaluronidase"/>
</dbReference>
<dbReference type="Proteomes" id="UP001178461">
    <property type="component" value="Chromosome 2"/>
</dbReference>
<evidence type="ECO:0000256" key="19">
    <source>
        <dbReference type="RuleBase" id="RU610713"/>
    </source>
</evidence>
<evidence type="ECO:0000256" key="5">
    <source>
        <dbReference type="ARBA" id="ARBA00022475"/>
    </source>
</evidence>
<evidence type="ECO:0000256" key="12">
    <source>
        <dbReference type="ARBA" id="ARBA00023170"/>
    </source>
</evidence>
<evidence type="ECO:0000256" key="3">
    <source>
        <dbReference type="ARBA" id="ARBA00008871"/>
    </source>
</evidence>
<keyword evidence="22" id="KW-1185">Reference proteome</keyword>
<feature type="compositionally biased region" description="Gly residues" evidence="20">
    <location>
        <begin position="15"/>
        <end position="27"/>
    </location>
</feature>
<evidence type="ECO:0000256" key="13">
    <source>
        <dbReference type="ARBA" id="ARBA00023180"/>
    </source>
</evidence>
<evidence type="ECO:0000256" key="16">
    <source>
        <dbReference type="ARBA" id="ARBA00024881"/>
    </source>
</evidence>
<evidence type="ECO:0000256" key="11">
    <source>
        <dbReference type="ARBA" id="ARBA00023157"/>
    </source>
</evidence>
<keyword evidence="6" id="KW-0245">EGF-like domain</keyword>
<dbReference type="AlphaFoldDB" id="A0AA35NZ98"/>
<organism evidence="21 22">
    <name type="scientific">Podarcis lilfordi</name>
    <name type="common">Lilford's wall lizard</name>
    <dbReference type="NCBI Taxonomy" id="74358"/>
    <lineage>
        <taxon>Eukaryota</taxon>
        <taxon>Metazoa</taxon>
        <taxon>Chordata</taxon>
        <taxon>Craniata</taxon>
        <taxon>Vertebrata</taxon>
        <taxon>Euteleostomi</taxon>
        <taxon>Lepidosauria</taxon>
        <taxon>Squamata</taxon>
        <taxon>Bifurcata</taxon>
        <taxon>Unidentata</taxon>
        <taxon>Episquamata</taxon>
        <taxon>Laterata</taxon>
        <taxon>Lacertibaenia</taxon>
        <taxon>Lacertidae</taxon>
        <taxon>Podarcis</taxon>
    </lineage>
</organism>
<dbReference type="PANTHER" id="PTHR11769:SF6">
    <property type="entry name" value="HYALURONIDASE-2"/>
    <property type="match status" value="1"/>
</dbReference>
<dbReference type="GO" id="GO:0098552">
    <property type="term" value="C:side of membrane"/>
    <property type="evidence" value="ECO:0007669"/>
    <property type="project" value="UniProtKB-KW"/>
</dbReference>
<evidence type="ECO:0000256" key="6">
    <source>
        <dbReference type="ARBA" id="ARBA00022536"/>
    </source>
</evidence>
<comment type="catalytic activity">
    <reaction evidence="1 19">
        <text>Random hydrolysis of (1-&gt;4)-linkages between N-acetyl-beta-D-glucosamine and D-glucuronate residues in hyaluronate.</text>
        <dbReference type="EC" id="3.2.1.35"/>
    </reaction>
</comment>
<keyword evidence="7" id="KW-0336">GPI-anchor</keyword>